<feature type="region of interest" description="Disordered" evidence="1">
    <location>
        <begin position="23"/>
        <end position="50"/>
    </location>
</feature>
<evidence type="ECO:0000256" key="1">
    <source>
        <dbReference type="SAM" id="MobiDB-lite"/>
    </source>
</evidence>
<feature type="compositionally biased region" description="Polar residues" evidence="1">
    <location>
        <begin position="242"/>
        <end position="269"/>
    </location>
</feature>
<sequence length="387" mass="43209">MAETYPIPFHVSLNTPIKKIQNLSINSSSPPPPPPPPALPPCRYSDMEDTLTSPTATTMYNKGYSHKLTNNVLSELSNRAEQISYELNPSPNIPDETAKRRNKRYTSLHSKYKQSDSISHHYSVHQPGKRRRTLNENNEIVAIAGEKSQVEERKEITRKISPTKISPSKISPSKASFNLHSLLVTETGSPNKLEVLNSNRNVPILQRKSSIPILQRKSSIPTLKPIPAPSGVSAVSIPQLQRKSSIPTLQRKSSIPTLQRKSSIPTLQKESLKDFSSHTSFPRNSSIQPPHLPLSPVCAAMRPPVKTTTTTTNLSRMSPSKSLSSMKQEKAQHSSRVHQNTIIKSKSITIPQPFSLYDKPTISSSQRSLETRRDYRDTLSRLPSRAR</sequence>
<feature type="compositionally biased region" description="Low complexity" evidence="1">
    <location>
        <begin position="307"/>
        <end position="326"/>
    </location>
</feature>
<gene>
    <name evidence="2" type="ORF">KGF56_003943</name>
</gene>
<proteinExistence type="predicted"/>
<dbReference type="Proteomes" id="UP001202479">
    <property type="component" value="Unassembled WGS sequence"/>
</dbReference>
<accession>A0AAI9WX41</accession>
<organism evidence="2 3">
    <name type="scientific">Candida oxycetoniae</name>
    <dbReference type="NCBI Taxonomy" id="497107"/>
    <lineage>
        <taxon>Eukaryota</taxon>
        <taxon>Fungi</taxon>
        <taxon>Dikarya</taxon>
        <taxon>Ascomycota</taxon>
        <taxon>Saccharomycotina</taxon>
        <taxon>Pichiomycetes</taxon>
        <taxon>Debaryomycetaceae</taxon>
        <taxon>Candida/Lodderomyces clade</taxon>
        <taxon>Candida</taxon>
    </lineage>
</organism>
<evidence type="ECO:0000313" key="2">
    <source>
        <dbReference type="EMBL" id="KAI3403355.2"/>
    </source>
</evidence>
<dbReference type="GeneID" id="73381558"/>
<reference evidence="2" key="1">
    <citation type="journal article" date="2022" name="DNA Res.">
        <title>Genome analysis of five recently described species of the CUG-Ser clade uncovers Candida theae as a new hybrid lineage with pathogenic potential in the Candida parapsilosis species complex.</title>
        <authorList>
            <person name="Mixao V."/>
            <person name="Del Olmo V."/>
            <person name="Hegedusova E."/>
            <person name="Saus E."/>
            <person name="Pryszcz L."/>
            <person name="Cillingova A."/>
            <person name="Nosek J."/>
            <person name="Gabaldon T."/>
        </authorList>
    </citation>
    <scope>NUCLEOTIDE SEQUENCE</scope>
    <source>
        <strain evidence="2">CBS 10844</strain>
    </source>
</reference>
<feature type="compositionally biased region" description="Polar residues" evidence="1">
    <location>
        <begin position="337"/>
        <end position="352"/>
    </location>
</feature>
<feature type="compositionally biased region" description="Basic and acidic residues" evidence="1">
    <location>
        <begin position="369"/>
        <end position="379"/>
    </location>
</feature>
<dbReference type="AlphaFoldDB" id="A0AAI9WX41"/>
<evidence type="ECO:0000313" key="3">
    <source>
        <dbReference type="Proteomes" id="UP001202479"/>
    </source>
</evidence>
<feature type="compositionally biased region" description="Polar residues" evidence="1">
    <location>
        <begin position="277"/>
        <end position="288"/>
    </location>
</feature>
<feature type="region of interest" description="Disordered" evidence="1">
    <location>
        <begin position="111"/>
        <end position="131"/>
    </location>
</feature>
<comment type="caution">
    <text evidence="2">The sequence shown here is derived from an EMBL/GenBank/DDBJ whole genome shotgun (WGS) entry which is preliminary data.</text>
</comment>
<dbReference type="RefSeq" id="XP_049179102.1">
    <property type="nucleotide sequence ID" value="XM_049325329.1"/>
</dbReference>
<feature type="region of interest" description="Disordered" evidence="1">
    <location>
        <begin position="242"/>
        <end position="387"/>
    </location>
</feature>
<feature type="compositionally biased region" description="Pro residues" evidence="1">
    <location>
        <begin position="29"/>
        <end position="40"/>
    </location>
</feature>
<dbReference type="EMBL" id="JAHUZD010000128">
    <property type="protein sequence ID" value="KAI3403355.2"/>
    <property type="molecule type" value="Genomic_DNA"/>
</dbReference>
<name>A0AAI9WX41_9ASCO</name>
<protein>
    <submittedName>
        <fullName evidence="2">Uncharacterized protein</fullName>
    </submittedName>
</protein>
<keyword evidence="3" id="KW-1185">Reference proteome</keyword>